<keyword evidence="2" id="KW-1185">Reference proteome</keyword>
<reference evidence="2" key="1">
    <citation type="journal article" date="2019" name="Int. J. Syst. Evol. Microbiol.">
        <title>The Global Catalogue of Microorganisms (GCM) 10K type strain sequencing project: providing services to taxonomists for standard genome sequencing and annotation.</title>
        <authorList>
            <consortium name="The Broad Institute Genomics Platform"/>
            <consortium name="The Broad Institute Genome Sequencing Center for Infectious Disease"/>
            <person name="Wu L."/>
            <person name="Ma J."/>
        </authorList>
    </citation>
    <scope>NUCLEOTIDE SEQUENCE [LARGE SCALE GENOMIC DNA]</scope>
    <source>
        <strain evidence="2">CCUG 36956</strain>
    </source>
</reference>
<dbReference type="Proteomes" id="UP001596223">
    <property type="component" value="Unassembled WGS sequence"/>
</dbReference>
<comment type="caution">
    <text evidence="1">The sequence shown here is derived from an EMBL/GenBank/DDBJ whole genome shotgun (WGS) entry which is preliminary data.</text>
</comment>
<dbReference type="Pfam" id="PF11209">
    <property type="entry name" value="LmeA"/>
    <property type="match status" value="1"/>
</dbReference>
<dbReference type="RefSeq" id="WP_378601193.1">
    <property type="nucleotide sequence ID" value="NZ_JBHSQN010000002.1"/>
</dbReference>
<accession>A0ABW1JNL0</accession>
<dbReference type="InterPro" id="IPR021373">
    <property type="entry name" value="DUF2993"/>
</dbReference>
<organism evidence="1 2">
    <name type="scientific">Nocardia lasii</name>
    <dbReference type="NCBI Taxonomy" id="1616107"/>
    <lineage>
        <taxon>Bacteria</taxon>
        <taxon>Bacillati</taxon>
        <taxon>Actinomycetota</taxon>
        <taxon>Actinomycetes</taxon>
        <taxon>Mycobacteriales</taxon>
        <taxon>Nocardiaceae</taxon>
        <taxon>Nocardia</taxon>
    </lineage>
</organism>
<gene>
    <name evidence="1" type="ORF">ACFP3H_06970</name>
</gene>
<evidence type="ECO:0000313" key="2">
    <source>
        <dbReference type="Proteomes" id="UP001596223"/>
    </source>
</evidence>
<dbReference type="EMBL" id="JBHSQN010000002">
    <property type="protein sequence ID" value="MFC6010790.1"/>
    <property type="molecule type" value="Genomic_DNA"/>
</dbReference>
<proteinExistence type="predicted"/>
<evidence type="ECO:0000313" key="1">
    <source>
        <dbReference type="EMBL" id="MFC6010790.1"/>
    </source>
</evidence>
<sequence length="232" mass="24522">MRALLILLVISVIALVAGDRVAVTVAQDEIARKIAAEYQLPHEPDVDIRGFPFLTQAVDGRYREIDIGIGDWTDDDISVHDLDITLANVSAPLSDLIARRTADLVAATATATAVVPYDVVRRYAPSGVESISNTPDGLRATGTFSIVGLSVPATVFVTVAPTAEGIEVTPVSVQPGTGGPTVPLTMLRQALTFVVPLHELPLGARLTAIRPGNDGLHVTAVADDVRFDSLTR</sequence>
<name>A0ABW1JNL0_9NOCA</name>
<protein>
    <submittedName>
        <fullName evidence="1">DUF2993 domain-containing protein</fullName>
    </submittedName>
</protein>